<evidence type="ECO:0000313" key="2">
    <source>
        <dbReference type="EMBL" id="KMU76912.1"/>
    </source>
</evidence>
<dbReference type="Proteomes" id="UP000054559">
    <property type="component" value="Unassembled WGS sequence"/>
</dbReference>
<evidence type="ECO:0000313" key="3">
    <source>
        <dbReference type="Proteomes" id="UP000054559"/>
    </source>
</evidence>
<organism evidence="2 3">
    <name type="scientific">Coccidioides immitis RMSCC 3703</name>
    <dbReference type="NCBI Taxonomy" id="454286"/>
    <lineage>
        <taxon>Eukaryota</taxon>
        <taxon>Fungi</taxon>
        <taxon>Dikarya</taxon>
        <taxon>Ascomycota</taxon>
        <taxon>Pezizomycotina</taxon>
        <taxon>Eurotiomycetes</taxon>
        <taxon>Eurotiomycetidae</taxon>
        <taxon>Onygenales</taxon>
        <taxon>Onygenaceae</taxon>
        <taxon>Coccidioides</taxon>
    </lineage>
</organism>
<gene>
    <name evidence="2" type="ORF">CISG_05953</name>
</gene>
<feature type="region of interest" description="Disordered" evidence="1">
    <location>
        <begin position="1"/>
        <end position="41"/>
    </location>
</feature>
<dbReference type="EMBL" id="DS268150">
    <property type="protein sequence ID" value="KMU76912.1"/>
    <property type="molecule type" value="Genomic_DNA"/>
</dbReference>
<sequence length="41" mass="4457">MGLQKGQLRAIDGACATQKDKQHGKLKQEQHQTGCFAGETD</sequence>
<name>A0A0J8TSZ1_COCIT</name>
<feature type="compositionally biased region" description="Basic and acidic residues" evidence="1">
    <location>
        <begin position="18"/>
        <end position="30"/>
    </location>
</feature>
<proteinExistence type="predicted"/>
<accession>A0A0J8TSZ1</accession>
<dbReference type="AlphaFoldDB" id="A0A0J8TSZ1"/>
<evidence type="ECO:0000256" key="1">
    <source>
        <dbReference type="SAM" id="MobiDB-lite"/>
    </source>
</evidence>
<protein>
    <submittedName>
        <fullName evidence="2">Uncharacterized protein</fullName>
    </submittedName>
</protein>
<reference evidence="3" key="1">
    <citation type="journal article" date="2010" name="Genome Res.">
        <title>Population genomic sequencing of Coccidioides fungi reveals recent hybridization and transposon control.</title>
        <authorList>
            <person name="Neafsey D.E."/>
            <person name="Barker B.M."/>
            <person name="Sharpton T.J."/>
            <person name="Stajich J.E."/>
            <person name="Park D.J."/>
            <person name="Whiston E."/>
            <person name="Hung C.-Y."/>
            <person name="McMahan C."/>
            <person name="White J."/>
            <person name="Sykes S."/>
            <person name="Heiman D."/>
            <person name="Young S."/>
            <person name="Zeng Q."/>
            <person name="Abouelleil A."/>
            <person name="Aftuck L."/>
            <person name="Bessette D."/>
            <person name="Brown A."/>
            <person name="FitzGerald M."/>
            <person name="Lui A."/>
            <person name="Macdonald J.P."/>
            <person name="Priest M."/>
            <person name="Orbach M.J."/>
            <person name="Galgiani J.N."/>
            <person name="Kirkland T.N."/>
            <person name="Cole G.T."/>
            <person name="Birren B.W."/>
            <person name="Henn M.R."/>
            <person name="Taylor J.W."/>
            <person name="Rounsley S.D."/>
        </authorList>
    </citation>
    <scope>NUCLEOTIDE SEQUENCE [LARGE SCALE GENOMIC DNA]</scope>
    <source>
        <strain evidence="3">RMSCC 3703</strain>
    </source>
</reference>